<organism evidence="1 2">
    <name type="scientific">Limosa lapponica baueri</name>
    <dbReference type="NCBI Taxonomy" id="1758121"/>
    <lineage>
        <taxon>Eukaryota</taxon>
        <taxon>Metazoa</taxon>
        <taxon>Chordata</taxon>
        <taxon>Craniata</taxon>
        <taxon>Vertebrata</taxon>
        <taxon>Euteleostomi</taxon>
        <taxon>Archelosauria</taxon>
        <taxon>Archosauria</taxon>
        <taxon>Dinosauria</taxon>
        <taxon>Saurischia</taxon>
        <taxon>Theropoda</taxon>
        <taxon>Coelurosauria</taxon>
        <taxon>Aves</taxon>
        <taxon>Neognathae</taxon>
        <taxon>Neoaves</taxon>
        <taxon>Charadriiformes</taxon>
        <taxon>Scolopacidae</taxon>
        <taxon>Limosa</taxon>
    </lineage>
</organism>
<reference evidence="2" key="2">
    <citation type="submission" date="2017-12" db="EMBL/GenBank/DDBJ databases">
        <title>Genome sequence of the Bar-tailed Godwit (Limosa lapponica baueri).</title>
        <authorList>
            <person name="Lima N.C.B."/>
            <person name="Parody-Merino A.M."/>
            <person name="Battley P.F."/>
            <person name="Fidler A.E."/>
            <person name="Prosdocimi F."/>
        </authorList>
    </citation>
    <scope>NUCLEOTIDE SEQUENCE [LARGE SCALE GENOMIC DNA]</scope>
</reference>
<keyword evidence="2" id="KW-1185">Reference proteome</keyword>
<gene>
    <name evidence="1" type="ORF">llap_14085</name>
</gene>
<accession>A0A2I0TP63</accession>
<dbReference type="EMBL" id="KZ508147">
    <property type="protein sequence ID" value="PKU35611.1"/>
    <property type="molecule type" value="Genomic_DNA"/>
</dbReference>
<evidence type="ECO:0000313" key="2">
    <source>
        <dbReference type="Proteomes" id="UP000233556"/>
    </source>
</evidence>
<protein>
    <submittedName>
        <fullName evidence="1">Uncharacterized protein</fullName>
    </submittedName>
</protein>
<evidence type="ECO:0000313" key="1">
    <source>
        <dbReference type="EMBL" id="PKU35611.1"/>
    </source>
</evidence>
<name>A0A2I0TP63_LIMLA</name>
<dbReference type="AlphaFoldDB" id="A0A2I0TP63"/>
<reference evidence="2" key="1">
    <citation type="submission" date="2017-11" db="EMBL/GenBank/DDBJ databases">
        <authorList>
            <person name="Lima N.C."/>
            <person name="Parody-Merino A.M."/>
            <person name="Battley P.F."/>
            <person name="Fidler A.E."/>
            <person name="Prosdocimi F."/>
        </authorList>
    </citation>
    <scope>NUCLEOTIDE SEQUENCE [LARGE SCALE GENOMIC DNA]</scope>
</reference>
<dbReference type="Proteomes" id="UP000233556">
    <property type="component" value="Unassembled WGS sequence"/>
</dbReference>
<sequence length="163" mass="18296">MKRPKEGVPSDALSLSDKVWIVYSCFSRLAASGSLMECVDSGVTGMEPDAVDKIIIPLAFLGYTLKFMEFKSSGACASVNQIFFKSYIMYGIQIWEDQGLFLHFKLPREELGQPGRTTLPKRAVMQFWSFALLDNWIDSPITLLTLIAILALKDDTSLTERMN</sequence>
<proteinExistence type="predicted"/>